<keyword evidence="2" id="KW-0238">DNA-binding</keyword>
<evidence type="ECO:0000313" key="6">
    <source>
        <dbReference type="EMBL" id="GGK71853.1"/>
    </source>
</evidence>
<feature type="compositionally biased region" description="Low complexity" evidence="4">
    <location>
        <begin position="1"/>
        <end position="14"/>
    </location>
</feature>
<dbReference type="PANTHER" id="PTHR44688:SF16">
    <property type="entry name" value="DNA-BINDING TRANSCRIPTIONAL ACTIVATOR DEVR_DOSR"/>
    <property type="match status" value="1"/>
</dbReference>
<dbReference type="SMART" id="SM00421">
    <property type="entry name" value="HTH_LUXR"/>
    <property type="match status" value="1"/>
</dbReference>
<name>A0A917QWD7_9ACTN</name>
<evidence type="ECO:0000313" key="7">
    <source>
        <dbReference type="Proteomes" id="UP000645217"/>
    </source>
</evidence>
<evidence type="ECO:0000256" key="4">
    <source>
        <dbReference type="SAM" id="MobiDB-lite"/>
    </source>
</evidence>
<protein>
    <recommendedName>
        <fullName evidence="5">HTH luxR-type domain-containing protein</fullName>
    </recommendedName>
</protein>
<evidence type="ECO:0000259" key="5">
    <source>
        <dbReference type="PROSITE" id="PS50043"/>
    </source>
</evidence>
<dbReference type="InterPro" id="IPR036388">
    <property type="entry name" value="WH-like_DNA-bd_sf"/>
</dbReference>
<dbReference type="SUPFAM" id="SSF46894">
    <property type="entry name" value="C-terminal effector domain of the bipartite response regulators"/>
    <property type="match status" value="1"/>
</dbReference>
<dbReference type="EMBL" id="BMNT01000006">
    <property type="protein sequence ID" value="GGK71853.1"/>
    <property type="molecule type" value="Genomic_DNA"/>
</dbReference>
<keyword evidence="7" id="KW-1185">Reference proteome</keyword>
<accession>A0A917QWD7</accession>
<proteinExistence type="predicted"/>
<keyword evidence="1" id="KW-0805">Transcription regulation</keyword>
<organism evidence="6 7">
    <name type="scientific">Sphaerisporangium melleum</name>
    <dbReference type="NCBI Taxonomy" id="321316"/>
    <lineage>
        <taxon>Bacteria</taxon>
        <taxon>Bacillati</taxon>
        <taxon>Actinomycetota</taxon>
        <taxon>Actinomycetes</taxon>
        <taxon>Streptosporangiales</taxon>
        <taxon>Streptosporangiaceae</taxon>
        <taxon>Sphaerisporangium</taxon>
    </lineage>
</organism>
<dbReference type="PROSITE" id="PS50043">
    <property type="entry name" value="HTH_LUXR_2"/>
    <property type="match status" value="1"/>
</dbReference>
<sequence length="130" mass="13750">MAAEQARAAAAGGATPPPLRVRTSGGTWFVLRGSLLRGRSQGQAAVVATPASPAEMMPVVFASYGLTAREREVALRVAQGHATGDIARELCMTPLTVQDHLKSIFTKSGVRSRREFVAGLLMSGTVEIWT</sequence>
<dbReference type="Proteomes" id="UP000645217">
    <property type="component" value="Unassembled WGS sequence"/>
</dbReference>
<reference evidence="6" key="2">
    <citation type="submission" date="2020-09" db="EMBL/GenBank/DDBJ databases">
        <authorList>
            <person name="Sun Q."/>
            <person name="Ohkuma M."/>
        </authorList>
    </citation>
    <scope>NUCLEOTIDE SEQUENCE</scope>
    <source>
        <strain evidence="6">JCM 13064</strain>
    </source>
</reference>
<dbReference type="InterPro" id="IPR000792">
    <property type="entry name" value="Tscrpt_reg_LuxR_C"/>
</dbReference>
<reference evidence="6" key="1">
    <citation type="journal article" date="2014" name="Int. J. Syst. Evol. Microbiol.">
        <title>Complete genome sequence of Corynebacterium casei LMG S-19264T (=DSM 44701T), isolated from a smear-ripened cheese.</title>
        <authorList>
            <consortium name="US DOE Joint Genome Institute (JGI-PGF)"/>
            <person name="Walter F."/>
            <person name="Albersmeier A."/>
            <person name="Kalinowski J."/>
            <person name="Ruckert C."/>
        </authorList>
    </citation>
    <scope>NUCLEOTIDE SEQUENCE</scope>
    <source>
        <strain evidence="6">JCM 13064</strain>
    </source>
</reference>
<dbReference type="Pfam" id="PF00196">
    <property type="entry name" value="GerE"/>
    <property type="match status" value="1"/>
</dbReference>
<comment type="caution">
    <text evidence="6">The sequence shown here is derived from an EMBL/GenBank/DDBJ whole genome shotgun (WGS) entry which is preliminary data.</text>
</comment>
<dbReference type="RefSeq" id="WP_189162068.1">
    <property type="nucleotide sequence ID" value="NZ_BMNT01000006.1"/>
</dbReference>
<dbReference type="CDD" id="cd06170">
    <property type="entry name" value="LuxR_C_like"/>
    <property type="match status" value="1"/>
</dbReference>
<dbReference type="GO" id="GO:0003677">
    <property type="term" value="F:DNA binding"/>
    <property type="evidence" value="ECO:0007669"/>
    <property type="project" value="UniProtKB-KW"/>
</dbReference>
<evidence type="ECO:0000256" key="1">
    <source>
        <dbReference type="ARBA" id="ARBA00023015"/>
    </source>
</evidence>
<dbReference type="Gene3D" id="1.10.10.10">
    <property type="entry name" value="Winged helix-like DNA-binding domain superfamily/Winged helix DNA-binding domain"/>
    <property type="match status" value="1"/>
</dbReference>
<gene>
    <name evidence="6" type="ORF">GCM10007964_13370</name>
</gene>
<feature type="domain" description="HTH luxR-type" evidence="5">
    <location>
        <begin position="59"/>
        <end position="124"/>
    </location>
</feature>
<dbReference type="InterPro" id="IPR016032">
    <property type="entry name" value="Sig_transdc_resp-reg_C-effctor"/>
</dbReference>
<dbReference type="PRINTS" id="PR00038">
    <property type="entry name" value="HTHLUXR"/>
</dbReference>
<keyword evidence="3" id="KW-0804">Transcription</keyword>
<dbReference type="PROSITE" id="PS00622">
    <property type="entry name" value="HTH_LUXR_1"/>
    <property type="match status" value="1"/>
</dbReference>
<feature type="region of interest" description="Disordered" evidence="4">
    <location>
        <begin position="1"/>
        <end position="20"/>
    </location>
</feature>
<dbReference type="GO" id="GO:0006355">
    <property type="term" value="P:regulation of DNA-templated transcription"/>
    <property type="evidence" value="ECO:0007669"/>
    <property type="project" value="InterPro"/>
</dbReference>
<evidence type="ECO:0000256" key="3">
    <source>
        <dbReference type="ARBA" id="ARBA00023163"/>
    </source>
</evidence>
<dbReference type="AlphaFoldDB" id="A0A917QWD7"/>
<evidence type="ECO:0000256" key="2">
    <source>
        <dbReference type="ARBA" id="ARBA00023125"/>
    </source>
</evidence>
<dbReference type="PANTHER" id="PTHR44688">
    <property type="entry name" value="DNA-BINDING TRANSCRIPTIONAL ACTIVATOR DEVR_DOSR"/>
    <property type="match status" value="1"/>
</dbReference>